<evidence type="ECO:0000313" key="2">
    <source>
        <dbReference type="Proteomes" id="UP001287356"/>
    </source>
</evidence>
<accession>A0AAE0K8R1</accession>
<dbReference type="EMBL" id="JAULSN010000005">
    <property type="protein sequence ID" value="KAK3371602.1"/>
    <property type="molecule type" value="Genomic_DNA"/>
</dbReference>
<comment type="caution">
    <text evidence="1">The sequence shown here is derived from an EMBL/GenBank/DDBJ whole genome shotgun (WGS) entry which is preliminary data.</text>
</comment>
<proteinExistence type="predicted"/>
<gene>
    <name evidence="1" type="ORF">B0T24DRAFT_327081</name>
</gene>
<name>A0AAE0K8R1_9PEZI</name>
<keyword evidence="2" id="KW-1185">Reference proteome</keyword>
<reference evidence="1" key="2">
    <citation type="submission" date="2023-06" db="EMBL/GenBank/DDBJ databases">
        <authorList>
            <consortium name="Lawrence Berkeley National Laboratory"/>
            <person name="Haridas S."/>
            <person name="Hensen N."/>
            <person name="Bonometti L."/>
            <person name="Westerberg I."/>
            <person name="Brannstrom I.O."/>
            <person name="Guillou S."/>
            <person name="Cros-Aarteil S."/>
            <person name="Calhoun S."/>
            <person name="Kuo A."/>
            <person name="Mondo S."/>
            <person name="Pangilinan J."/>
            <person name="Riley R."/>
            <person name="Labutti K."/>
            <person name="Andreopoulos B."/>
            <person name="Lipzen A."/>
            <person name="Chen C."/>
            <person name="Yanf M."/>
            <person name="Daum C."/>
            <person name="Ng V."/>
            <person name="Clum A."/>
            <person name="Steindorff A."/>
            <person name="Ohm R."/>
            <person name="Martin F."/>
            <person name="Silar P."/>
            <person name="Natvig D."/>
            <person name="Lalanne C."/>
            <person name="Gautier V."/>
            <person name="Ament-Velasquez S.L."/>
            <person name="Kruys A."/>
            <person name="Hutchinson M.I."/>
            <person name="Powell A.J."/>
            <person name="Barry K."/>
            <person name="Miller A.N."/>
            <person name="Grigoriev I.V."/>
            <person name="Debuchy R."/>
            <person name="Gladieux P."/>
            <person name="Thoren M.H."/>
            <person name="Johannesson H."/>
        </authorList>
    </citation>
    <scope>NUCLEOTIDE SEQUENCE</scope>
    <source>
        <strain evidence="1">CBS 958.72</strain>
    </source>
</reference>
<evidence type="ECO:0000313" key="1">
    <source>
        <dbReference type="EMBL" id="KAK3371602.1"/>
    </source>
</evidence>
<dbReference type="Proteomes" id="UP001287356">
    <property type="component" value="Unassembled WGS sequence"/>
</dbReference>
<dbReference type="AlphaFoldDB" id="A0AAE0K8R1"/>
<sequence length="239" mass="26588">MIAVYSYFTLRRRMPPASYLLLVPLLHGRNSETCRAIRQQAAISSLLLMPRSTSRAHDQACLGGCRHAILAPMDESLPVVPPPPPPRLRLGQSQSLLSLASTRRASAACPEPRVVVPDRVSARVCAARVAHHQSSRNVLLSDHSSTSWIQHAPLPQASPFNRHYRIKRVLGSLQGHSQPAILTTTNDRVSKWPCRVLLWLEAGRFGFSAYLTLFLVEPPKDNGRTDEDRDRALLGHYEA</sequence>
<protein>
    <submittedName>
        <fullName evidence="1">Uncharacterized protein</fullName>
    </submittedName>
</protein>
<organism evidence="1 2">
    <name type="scientific">Lasiosphaeria ovina</name>
    <dbReference type="NCBI Taxonomy" id="92902"/>
    <lineage>
        <taxon>Eukaryota</taxon>
        <taxon>Fungi</taxon>
        <taxon>Dikarya</taxon>
        <taxon>Ascomycota</taxon>
        <taxon>Pezizomycotina</taxon>
        <taxon>Sordariomycetes</taxon>
        <taxon>Sordariomycetidae</taxon>
        <taxon>Sordariales</taxon>
        <taxon>Lasiosphaeriaceae</taxon>
        <taxon>Lasiosphaeria</taxon>
    </lineage>
</organism>
<reference evidence="1" key="1">
    <citation type="journal article" date="2023" name="Mol. Phylogenet. Evol.">
        <title>Genome-scale phylogeny and comparative genomics of the fungal order Sordariales.</title>
        <authorList>
            <person name="Hensen N."/>
            <person name="Bonometti L."/>
            <person name="Westerberg I."/>
            <person name="Brannstrom I.O."/>
            <person name="Guillou S."/>
            <person name="Cros-Aarteil S."/>
            <person name="Calhoun S."/>
            <person name="Haridas S."/>
            <person name="Kuo A."/>
            <person name="Mondo S."/>
            <person name="Pangilinan J."/>
            <person name="Riley R."/>
            <person name="LaButti K."/>
            <person name="Andreopoulos B."/>
            <person name="Lipzen A."/>
            <person name="Chen C."/>
            <person name="Yan M."/>
            <person name="Daum C."/>
            <person name="Ng V."/>
            <person name="Clum A."/>
            <person name="Steindorff A."/>
            <person name="Ohm R.A."/>
            <person name="Martin F."/>
            <person name="Silar P."/>
            <person name="Natvig D.O."/>
            <person name="Lalanne C."/>
            <person name="Gautier V."/>
            <person name="Ament-Velasquez S.L."/>
            <person name="Kruys A."/>
            <person name="Hutchinson M.I."/>
            <person name="Powell A.J."/>
            <person name="Barry K."/>
            <person name="Miller A.N."/>
            <person name="Grigoriev I.V."/>
            <person name="Debuchy R."/>
            <person name="Gladieux P."/>
            <person name="Hiltunen Thoren M."/>
            <person name="Johannesson H."/>
        </authorList>
    </citation>
    <scope>NUCLEOTIDE SEQUENCE</scope>
    <source>
        <strain evidence="1">CBS 958.72</strain>
    </source>
</reference>